<dbReference type="RefSeq" id="WP_111410956.1">
    <property type="nucleotide sequence ID" value="NZ_QKXH01000010.1"/>
</dbReference>
<evidence type="ECO:0000313" key="3">
    <source>
        <dbReference type="EMBL" id="PZX92449.1"/>
    </source>
</evidence>
<comment type="caution">
    <text evidence="3">The sequence shown here is derived from an EMBL/GenBank/DDBJ whole genome shotgun (WGS) entry which is preliminary data.</text>
</comment>
<accession>A0A2W7U5E0</accession>
<dbReference type="PANTHER" id="PTHR45947">
    <property type="entry name" value="SULFOQUINOVOSYL TRANSFERASE SQD2"/>
    <property type="match status" value="1"/>
</dbReference>
<dbReference type="Pfam" id="PF13439">
    <property type="entry name" value="Glyco_transf_4"/>
    <property type="match status" value="1"/>
</dbReference>
<feature type="domain" description="Glycosyltransferase subfamily 4-like N-terminal" evidence="2">
    <location>
        <begin position="20"/>
        <end position="181"/>
    </location>
</feature>
<dbReference type="PANTHER" id="PTHR45947:SF3">
    <property type="entry name" value="SULFOQUINOVOSYL TRANSFERASE SQD2"/>
    <property type="match status" value="1"/>
</dbReference>
<feature type="domain" description="Glycosyl transferase family 1" evidence="1">
    <location>
        <begin position="193"/>
        <end position="356"/>
    </location>
</feature>
<dbReference type="CDD" id="cd03801">
    <property type="entry name" value="GT4_PimA-like"/>
    <property type="match status" value="1"/>
</dbReference>
<dbReference type="InterPro" id="IPR028098">
    <property type="entry name" value="Glyco_trans_4-like_N"/>
</dbReference>
<dbReference type="InterPro" id="IPR001296">
    <property type="entry name" value="Glyco_trans_1"/>
</dbReference>
<proteinExistence type="predicted"/>
<dbReference type="InterPro" id="IPR050194">
    <property type="entry name" value="Glycosyltransferase_grp1"/>
</dbReference>
<name>A0A2W7U5E0_9FLAO</name>
<dbReference type="GO" id="GO:0016757">
    <property type="term" value="F:glycosyltransferase activity"/>
    <property type="evidence" value="ECO:0007669"/>
    <property type="project" value="InterPro"/>
</dbReference>
<evidence type="ECO:0000313" key="4">
    <source>
        <dbReference type="Proteomes" id="UP000249177"/>
    </source>
</evidence>
<dbReference type="EMBL" id="QKXH01000010">
    <property type="protein sequence ID" value="PZX92449.1"/>
    <property type="molecule type" value="Genomic_DNA"/>
</dbReference>
<dbReference type="Proteomes" id="UP000249177">
    <property type="component" value="Unassembled WGS sequence"/>
</dbReference>
<sequence>MHIAFLTPEYPHERVQHAAGIGTSIKNLVVALVKKKVTVTVFVYGQSESAIFQEDGVKIHLIKAQKYKTFGWYFHRKYIQNYLNKYIVLEGIDLVEVPDWTGITAFMNLKVPIAIRFHGSDAYFCYLEHRKQKAKNFWFEKLAINKAQAFIAPTRFAGELSKKLFGIKKKRIQTIHHGLELNLFQNTNPLVYEKGLILYIGTIIRKKGVLELPDIFKKVRSKYPEARLVLIGSDSFDIQTKSKSTWELMQQECSEEDLNAITYLGKIPYNEVQEFIKKANVCVFPTFAETLGMVTIESMALQKPVVNSNIGWAQELLVDGESGYLVHPKDHDGFADKIVGLLQDDILCSTIGKAVRIRVEAIFDIEKIVEQNVGFYKSIIG</sequence>
<reference evidence="3 4" key="1">
    <citation type="submission" date="2018-06" db="EMBL/GenBank/DDBJ databases">
        <title>Flavobacterium sp IMCC34762, genome.</title>
        <authorList>
            <person name="Joung Y."/>
            <person name="Cho J."/>
            <person name="Song J."/>
        </authorList>
    </citation>
    <scope>NUCLEOTIDE SEQUENCE [LARGE SCALE GENOMIC DNA]</scope>
    <source>
        <strain evidence="3 4">IMCC34762</strain>
    </source>
</reference>
<keyword evidence="3" id="KW-0808">Transferase</keyword>
<dbReference type="AlphaFoldDB" id="A0A2W7U5E0"/>
<protein>
    <submittedName>
        <fullName evidence="3">Glycosyltransferase family 1 protein</fullName>
    </submittedName>
</protein>
<gene>
    <name evidence="3" type="ORF">DOS84_15110</name>
</gene>
<dbReference type="Gene3D" id="3.40.50.2000">
    <property type="entry name" value="Glycogen Phosphorylase B"/>
    <property type="match status" value="2"/>
</dbReference>
<evidence type="ECO:0000259" key="2">
    <source>
        <dbReference type="Pfam" id="PF13439"/>
    </source>
</evidence>
<evidence type="ECO:0000259" key="1">
    <source>
        <dbReference type="Pfam" id="PF00534"/>
    </source>
</evidence>
<dbReference type="Pfam" id="PF00534">
    <property type="entry name" value="Glycos_transf_1"/>
    <property type="match status" value="1"/>
</dbReference>
<dbReference type="OrthoDB" id="502646at2"/>
<keyword evidence="4" id="KW-1185">Reference proteome</keyword>
<dbReference type="SUPFAM" id="SSF53756">
    <property type="entry name" value="UDP-Glycosyltransferase/glycogen phosphorylase"/>
    <property type="match status" value="1"/>
</dbReference>
<organism evidence="3 4">
    <name type="scientific">Flavobacterium aquariorum</name>
    <dbReference type="NCBI Taxonomy" id="2217670"/>
    <lineage>
        <taxon>Bacteria</taxon>
        <taxon>Pseudomonadati</taxon>
        <taxon>Bacteroidota</taxon>
        <taxon>Flavobacteriia</taxon>
        <taxon>Flavobacteriales</taxon>
        <taxon>Flavobacteriaceae</taxon>
        <taxon>Flavobacterium</taxon>
    </lineage>
</organism>